<dbReference type="Pfam" id="PF06966">
    <property type="entry name" value="DUF1295"/>
    <property type="match status" value="1"/>
</dbReference>
<reference evidence="3 4" key="1">
    <citation type="submission" date="2016-08" db="EMBL/GenBank/DDBJ databases">
        <title>A Parts List for Fungal Cellulosomes Revealed by Comparative Genomics.</title>
        <authorList>
            <consortium name="DOE Joint Genome Institute"/>
            <person name="Haitjema C.H."/>
            <person name="Gilmore S.P."/>
            <person name="Henske J.K."/>
            <person name="Solomon K.V."/>
            <person name="De Groot R."/>
            <person name="Kuo A."/>
            <person name="Mondo S.J."/>
            <person name="Salamov A.A."/>
            <person name="Labutti K."/>
            <person name="Zhao Z."/>
            <person name="Chiniquy J."/>
            <person name="Barry K."/>
            <person name="Brewer H.M."/>
            <person name="Purvine S.O."/>
            <person name="Wright A.T."/>
            <person name="Boxma B."/>
            <person name="Van Alen T."/>
            <person name="Hackstein J.H."/>
            <person name="Baker S.E."/>
            <person name="Grigoriev I.V."/>
            <person name="O'Malley M.A."/>
        </authorList>
    </citation>
    <scope>NUCLEOTIDE SEQUENCE [LARGE SCALE GENOMIC DNA]</scope>
    <source>
        <strain evidence="3 4">G1</strain>
    </source>
</reference>
<feature type="transmembrane region" description="Helical" evidence="1">
    <location>
        <begin position="53"/>
        <end position="75"/>
    </location>
</feature>
<keyword evidence="4" id="KW-1185">Reference proteome</keyword>
<dbReference type="GO" id="GO:0016020">
    <property type="term" value="C:membrane"/>
    <property type="evidence" value="ECO:0007669"/>
    <property type="project" value="TreeGrafter"/>
</dbReference>
<evidence type="ECO:0000256" key="1">
    <source>
        <dbReference type="SAM" id="Phobius"/>
    </source>
</evidence>
<keyword evidence="1" id="KW-0812">Transmembrane</keyword>
<protein>
    <submittedName>
        <fullName evidence="3">Uncharacterized protein</fullName>
    </submittedName>
</protein>
<dbReference type="EMBL" id="MCOG01000039">
    <property type="protein sequence ID" value="ORY72498.1"/>
    <property type="molecule type" value="Genomic_DNA"/>
</dbReference>
<organism evidence="3 4">
    <name type="scientific">Neocallimastix californiae</name>
    <dbReference type="NCBI Taxonomy" id="1754190"/>
    <lineage>
        <taxon>Eukaryota</taxon>
        <taxon>Fungi</taxon>
        <taxon>Fungi incertae sedis</taxon>
        <taxon>Chytridiomycota</taxon>
        <taxon>Chytridiomycota incertae sedis</taxon>
        <taxon>Neocallimastigomycetes</taxon>
        <taxon>Neocallimastigales</taxon>
        <taxon>Neocallimastigaceae</taxon>
        <taxon>Neocallimastix</taxon>
    </lineage>
</organism>
<gene>
    <name evidence="3" type="ORF">LY90DRAFT_699961</name>
</gene>
<feature type="transmembrane region" description="Helical" evidence="1">
    <location>
        <begin position="200"/>
        <end position="221"/>
    </location>
</feature>
<dbReference type="AlphaFoldDB" id="A0A1Y2ELV1"/>
<sequence>MHLPAFLIIYLVAALADSVGFIKSNYFVTFGYTLSVFADALTILIMYKGSMGLITTILTIVIMIYSARLGIYIYLRGKKESYQNKIKDVYTGNSNMSFSAMCPMWLGCALIYACEVAPILFRVKNGTSNDLMLCLGFLLSTSGAVIESLADQQKYNAKKVNPTSFVSTGLYQIVRCPNYLGEILVWTGVFVSGIPAYRGFWQWSAALFGYVCITFVMLAAARTLEIRQNKSYGEDEKYQKYIKTTPILIPGVPIYSLEK</sequence>
<feature type="signal peptide" evidence="2">
    <location>
        <begin position="1"/>
        <end position="16"/>
    </location>
</feature>
<accession>A0A1Y2ELV1</accession>
<proteinExistence type="predicted"/>
<dbReference type="Gene3D" id="1.20.120.1630">
    <property type="match status" value="1"/>
</dbReference>
<keyword evidence="1" id="KW-0472">Membrane</keyword>
<dbReference type="Proteomes" id="UP000193920">
    <property type="component" value="Unassembled WGS sequence"/>
</dbReference>
<evidence type="ECO:0000313" key="4">
    <source>
        <dbReference type="Proteomes" id="UP000193920"/>
    </source>
</evidence>
<evidence type="ECO:0000256" key="2">
    <source>
        <dbReference type="SAM" id="SignalP"/>
    </source>
</evidence>
<keyword evidence="1" id="KW-1133">Transmembrane helix</keyword>
<dbReference type="OrthoDB" id="201504at2759"/>
<feature type="transmembrane region" description="Helical" evidence="1">
    <location>
        <begin position="95"/>
        <end position="119"/>
    </location>
</feature>
<dbReference type="PANTHER" id="PTHR32251:SF15">
    <property type="entry name" value="3-OXO-5-ALPHA-STEROID 4-DEHYDROGENASE (DUF1295)"/>
    <property type="match status" value="1"/>
</dbReference>
<feature type="transmembrane region" description="Helical" evidence="1">
    <location>
        <begin position="26"/>
        <end position="46"/>
    </location>
</feature>
<dbReference type="PROSITE" id="PS50244">
    <property type="entry name" value="S5A_REDUCTASE"/>
    <property type="match status" value="1"/>
</dbReference>
<name>A0A1Y2ELV1_9FUNG</name>
<comment type="caution">
    <text evidence="3">The sequence shown here is derived from an EMBL/GenBank/DDBJ whole genome shotgun (WGS) entry which is preliminary data.</text>
</comment>
<evidence type="ECO:0000313" key="3">
    <source>
        <dbReference type="EMBL" id="ORY72498.1"/>
    </source>
</evidence>
<dbReference type="PANTHER" id="PTHR32251">
    <property type="entry name" value="3-OXO-5-ALPHA-STEROID 4-DEHYDROGENASE"/>
    <property type="match status" value="1"/>
</dbReference>
<feature type="chain" id="PRO_5012621247" evidence="2">
    <location>
        <begin position="17"/>
        <end position="259"/>
    </location>
</feature>
<dbReference type="InterPro" id="IPR010721">
    <property type="entry name" value="UstE-like"/>
</dbReference>
<keyword evidence="2" id="KW-0732">Signal</keyword>